<sequence>MALDWIIQIKDVICIRILDPDIVPHIGFLDVEELITELVNKEDIYSIHRARFVARRTDPQNINSVSSNGICQQIRLIQKIWNTLLCAVKRNIARPHLLAVWMA</sequence>
<reference evidence="1 2" key="1">
    <citation type="journal article" date="2019" name="Sci. Rep.">
        <title>Orb-weaving spider Araneus ventricosus genome elucidates the spidroin gene catalogue.</title>
        <authorList>
            <person name="Kono N."/>
            <person name="Nakamura H."/>
            <person name="Ohtoshi R."/>
            <person name="Moran D.A.P."/>
            <person name="Shinohara A."/>
            <person name="Yoshida Y."/>
            <person name="Fujiwara M."/>
            <person name="Mori M."/>
            <person name="Tomita M."/>
            <person name="Arakawa K."/>
        </authorList>
    </citation>
    <scope>NUCLEOTIDE SEQUENCE [LARGE SCALE GENOMIC DNA]</scope>
</reference>
<organism evidence="1 2">
    <name type="scientific">Araneus ventricosus</name>
    <name type="common">Orbweaver spider</name>
    <name type="synonym">Epeira ventricosa</name>
    <dbReference type="NCBI Taxonomy" id="182803"/>
    <lineage>
        <taxon>Eukaryota</taxon>
        <taxon>Metazoa</taxon>
        <taxon>Ecdysozoa</taxon>
        <taxon>Arthropoda</taxon>
        <taxon>Chelicerata</taxon>
        <taxon>Arachnida</taxon>
        <taxon>Araneae</taxon>
        <taxon>Araneomorphae</taxon>
        <taxon>Entelegynae</taxon>
        <taxon>Araneoidea</taxon>
        <taxon>Araneidae</taxon>
        <taxon>Araneus</taxon>
    </lineage>
</organism>
<evidence type="ECO:0000313" key="1">
    <source>
        <dbReference type="EMBL" id="GBM31994.1"/>
    </source>
</evidence>
<proteinExistence type="predicted"/>
<evidence type="ECO:0000313" key="2">
    <source>
        <dbReference type="Proteomes" id="UP000499080"/>
    </source>
</evidence>
<dbReference type="AlphaFoldDB" id="A0A4Y2EVQ0"/>
<dbReference type="EMBL" id="BGPR01000695">
    <property type="protein sequence ID" value="GBM31994.1"/>
    <property type="molecule type" value="Genomic_DNA"/>
</dbReference>
<dbReference type="Proteomes" id="UP000499080">
    <property type="component" value="Unassembled WGS sequence"/>
</dbReference>
<protein>
    <submittedName>
        <fullName evidence="1">Uncharacterized protein</fullName>
    </submittedName>
</protein>
<name>A0A4Y2EVQ0_ARAVE</name>
<accession>A0A4Y2EVQ0</accession>
<comment type="caution">
    <text evidence="1">The sequence shown here is derived from an EMBL/GenBank/DDBJ whole genome shotgun (WGS) entry which is preliminary data.</text>
</comment>
<gene>
    <name evidence="1" type="ORF">AVEN_222324_1</name>
</gene>
<keyword evidence="2" id="KW-1185">Reference proteome</keyword>